<dbReference type="EC" id="2.1.1.63" evidence="9"/>
<dbReference type="InterPro" id="IPR036217">
    <property type="entry name" value="MethylDNA_cys_MeTrfase_DNAb"/>
</dbReference>
<feature type="active site" description="Nucleophile; methyl group acceptor" evidence="9">
    <location>
        <position position="125"/>
    </location>
</feature>
<dbReference type="AlphaFoldDB" id="E1R3Y0"/>
<comment type="subcellular location">
    <subcellularLocation>
        <location evidence="9">Cytoplasm</location>
    </subcellularLocation>
</comment>
<keyword evidence="6 9" id="KW-0227">DNA damage</keyword>
<evidence type="ECO:0000256" key="4">
    <source>
        <dbReference type="ARBA" id="ARBA00022603"/>
    </source>
</evidence>
<dbReference type="GO" id="GO:0032259">
    <property type="term" value="P:methylation"/>
    <property type="evidence" value="ECO:0007669"/>
    <property type="project" value="UniProtKB-KW"/>
</dbReference>
<keyword evidence="5 9" id="KW-0808">Transferase</keyword>
<keyword evidence="13" id="KW-1185">Reference proteome</keyword>
<name>E1R3Y0_SEDSS</name>
<feature type="domain" description="Methylated-DNA-[protein]-cysteine S-methyltransferase DNA binding" evidence="10">
    <location>
        <begin position="75"/>
        <end position="153"/>
    </location>
</feature>
<comment type="similarity">
    <text evidence="2 9">Belongs to the MGMT family.</text>
</comment>
<dbReference type="Proteomes" id="UP000002318">
    <property type="component" value="Chromosome"/>
</dbReference>
<dbReference type="InterPro" id="IPR014048">
    <property type="entry name" value="MethylDNA_cys_MeTrfase_DNA-bd"/>
</dbReference>
<dbReference type="FunFam" id="1.10.10.10:FF:000214">
    <property type="entry name" value="Methylated-DNA--protein-cysteine methyltransferase"/>
    <property type="match status" value="1"/>
</dbReference>
<dbReference type="InterPro" id="IPR036388">
    <property type="entry name" value="WH-like_DNA-bd_sf"/>
</dbReference>
<dbReference type="EMBL" id="CP002116">
    <property type="protein sequence ID" value="ADK82101.1"/>
    <property type="molecule type" value="Genomic_DNA"/>
</dbReference>
<dbReference type="NCBIfam" id="TIGR00589">
    <property type="entry name" value="ogt"/>
    <property type="match status" value="1"/>
</dbReference>
<dbReference type="PROSITE" id="PS00374">
    <property type="entry name" value="MGMT"/>
    <property type="match status" value="1"/>
</dbReference>
<evidence type="ECO:0000256" key="2">
    <source>
        <dbReference type="ARBA" id="ARBA00008711"/>
    </source>
</evidence>
<comment type="miscellaneous">
    <text evidence="9">This enzyme catalyzes only one turnover and therefore is not strictly catalytic. According to one definition, an enzyme is a biocatalyst that acts repeatedly and over many reaction cycles.</text>
</comment>
<evidence type="ECO:0000256" key="5">
    <source>
        <dbReference type="ARBA" id="ARBA00022679"/>
    </source>
</evidence>
<dbReference type="Gene3D" id="3.30.160.70">
    <property type="entry name" value="Methylated DNA-protein cysteine methyltransferase domain"/>
    <property type="match status" value="1"/>
</dbReference>
<dbReference type="HOGENOM" id="CLU_000445_52_2_12"/>
<reference evidence="12 13" key="1">
    <citation type="journal article" date="2010" name="Stand. Genomic Sci.">
        <title>Complete genome sequence of Spirochaeta smaragdinae type strain (SEBR 4228).</title>
        <authorList>
            <person name="Mavromatis K."/>
            <person name="Yasawong M."/>
            <person name="Chertkov O."/>
            <person name="Lapidus A."/>
            <person name="Lucas S."/>
            <person name="Nolan M."/>
            <person name="Del Rio T.G."/>
            <person name="Tice H."/>
            <person name="Cheng J.F."/>
            <person name="Pitluck S."/>
            <person name="Liolios K."/>
            <person name="Ivanova N."/>
            <person name="Tapia R."/>
            <person name="Han C."/>
            <person name="Bruce D."/>
            <person name="Goodwin L."/>
            <person name="Pati A."/>
            <person name="Chen A."/>
            <person name="Palaniappan K."/>
            <person name="Land M."/>
            <person name="Hauser L."/>
            <person name="Chang Y.J."/>
            <person name="Jeffries C.D."/>
            <person name="Detter J.C."/>
            <person name="Rohde M."/>
            <person name="Brambilla E."/>
            <person name="Spring S."/>
            <person name="Goker M."/>
            <person name="Sikorski J."/>
            <person name="Woyke T."/>
            <person name="Bristow J."/>
            <person name="Eisen J.A."/>
            <person name="Markowitz V."/>
            <person name="Hugenholtz P."/>
            <person name="Klenk H.P."/>
            <person name="Kyrpides N.C."/>
        </authorList>
    </citation>
    <scope>NUCLEOTIDE SEQUENCE [LARGE SCALE GENOMIC DNA]</scope>
    <source>
        <strain evidence="13">DSM 11293 / JCM 15392 / SEBR 4228</strain>
    </source>
</reference>
<dbReference type="CDD" id="cd06445">
    <property type="entry name" value="ATase"/>
    <property type="match status" value="1"/>
</dbReference>
<dbReference type="PANTHER" id="PTHR10815">
    <property type="entry name" value="METHYLATED-DNA--PROTEIN-CYSTEINE METHYLTRANSFERASE"/>
    <property type="match status" value="1"/>
</dbReference>
<dbReference type="RefSeq" id="WP_013255560.1">
    <property type="nucleotide sequence ID" value="NC_014364.1"/>
</dbReference>
<evidence type="ECO:0000256" key="6">
    <source>
        <dbReference type="ARBA" id="ARBA00022763"/>
    </source>
</evidence>
<dbReference type="Gene3D" id="1.10.10.10">
    <property type="entry name" value="Winged helix-like DNA-binding domain superfamily/Winged helix DNA-binding domain"/>
    <property type="match status" value="1"/>
</dbReference>
<dbReference type="SUPFAM" id="SSF53155">
    <property type="entry name" value="Methylated DNA-protein cysteine methyltransferase domain"/>
    <property type="match status" value="1"/>
</dbReference>
<comment type="catalytic activity">
    <reaction evidence="1 9">
        <text>a 4-O-methyl-thymidine in DNA + L-cysteinyl-[protein] = a thymidine in DNA + S-methyl-L-cysteinyl-[protein]</text>
        <dbReference type="Rhea" id="RHEA:53428"/>
        <dbReference type="Rhea" id="RHEA-COMP:10131"/>
        <dbReference type="Rhea" id="RHEA-COMP:10132"/>
        <dbReference type="Rhea" id="RHEA-COMP:13555"/>
        <dbReference type="Rhea" id="RHEA-COMP:13556"/>
        <dbReference type="ChEBI" id="CHEBI:29950"/>
        <dbReference type="ChEBI" id="CHEBI:82612"/>
        <dbReference type="ChEBI" id="CHEBI:137386"/>
        <dbReference type="ChEBI" id="CHEBI:137387"/>
        <dbReference type="EC" id="2.1.1.63"/>
    </reaction>
</comment>
<dbReference type="eggNOG" id="COG0350">
    <property type="taxonomic scope" value="Bacteria"/>
</dbReference>
<dbReference type="Pfam" id="PF02870">
    <property type="entry name" value="Methyltransf_1N"/>
    <property type="match status" value="1"/>
</dbReference>
<dbReference type="InterPro" id="IPR023546">
    <property type="entry name" value="MGMT"/>
</dbReference>
<keyword evidence="4 9" id="KW-0489">Methyltransferase</keyword>
<dbReference type="Pfam" id="PF01035">
    <property type="entry name" value="DNA_binding_1"/>
    <property type="match status" value="1"/>
</dbReference>
<evidence type="ECO:0000256" key="7">
    <source>
        <dbReference type="ARBA" id="ARBA00023204"/>
    </source>
</evidence>
<dbReference type="STRING" id="573413.Spirs_2999"/>
<organism evidence="12 13">
    <name type="scientific">Sediminispirochaeta smaragdinae (strain DSM 11293 / JCM 15392 / SEBR 4228)</name>
    <name type="common">Spirochaeta smaragdinae</name>
    <dbReference type="NCBI Taxonomy" id="573413"/>
    <lineage>
        <taxon>Bacteria</taxon>
        <taxon>Pseudomonadati</taxon>
        <taxon>Spirochaetota</taxon>
        <taxon>Spirochaetia</taxon>
        <taxon>Spirochaetales</taxon>
        <taxon>Spirochaetaceae</taxon>
        <taxon>Sediminispirochaeta</taxon>
    </lineage>
</organism>
<evidence type="ECO:0000259" key="10">
    <source>
        <dbReference type="Pfam" id="PF01035"/>
    </source>
</evidence>
<dbReference type="PANTHER" id="PTHR10815:SF5">
    <property type="entry name" value="METHYLATED-DNA--PROTEIN-CYSTEINE METHYLTRANSFERASE"/>
    <property type="match status" value="1"/>
</dbReference>
<dbReference type="InterPro" id="IPR001497">
    <property type="entry name" value="MethylDNA_cys_MeTrfase_AS"/>
</dbReference>
<proteinExistence type="inferred from homology"/>
<protein>
    <recommendedName>
        <fullName evidence="9">Methylated-DNA--protein-cysteine methyltransferase</fullName>
        <ecNumber evidence="9">2.1.1.63</ecNumber>
    </recommendedName>
    <alternativeName>
        <fullName evidence="9">6-O-methylguanine-DNA methyltransferase</fullName>
        <shortName evidence="9">MGMT</shortName>
    </alternativeName>
    <alternativeName>
        <fullName evidence="9">O-6-methylguanine-DNA-alkyltransferase</fullName>
    </alternativeName>
</protein>
<dbReference type="GO" id="GO:0006307">
    <property type="term" value="P:DNA alkylation repair"/>
    <property type="evidence" value="ECO:0007669"/>
    <property type="project" value="UniProtKB-UniRule"/>
</dbReference>
<dbReference type="GO" id="GO:0003908">
    <property type="term" value="F:methylated-DNA-[protein]-cysteine S-methyltransferase activity"/>
    <property type="evidence" value="ECO:0007669"/>
    <property type="project" value="UniProtKB-UniRule"/>
</dbReference>
<evidence type="ECO:0000313" key="12">
    <source>
        <dbReference type="EMBL" id="ADK82101.1"/>
    </source>
</evidence>
<dbReference type="InterPro" id="IPR036631">
    <property type="entry name" value="MGMT_N_sf"/>
</dbReference>
<evidence type="ECO:0000256" key="3">
    <source>
        <dbReference type="ARBA" id="ARBA00022490"/>
    </source>
</evidence>
<evidence type="ECO:0000313" key="13">
    <source>
        <dbReference type="Proteomes" id="UP000002318"/>
    </source>
</evidence>
<evidence type="ECO:0000256" key="9">
    <source>
        <dbReference type="HAMAP-Rule" id="MF_00772"/>
    </source>
</evidence>
<keyword evidence="7 9" id="KW-0234">DNA repair</keyword>
<accession>E1R3Y0</accession>
<evidence type="ECO:0000256" key="1">
    <source>
        <dbReference type="ARBA" id="ARBA00001286"/>
    </source>
</evidence>
<feature type="domain" description="Methylguanine DNA methyltransferase ribonuclease-like" evidence="11">
    <location>
        <begin position="4"/>
        <end position="70"/>
    </location>
</feature>
<dbReference type="GO" id="GO:0005737">
    <property type="term" value="C:cytoplasm"/>
    <property type="evidence" value="ECO:0007669"/>
    <property type="project" value="UniProtKB-SubCell"/>
</dbReference>
<dbReference type="HAMAP" id="MF_00772">
    <property type="entry name" value="OGT"/>
    <property type="match status" value="1"/>
</dbReference>
<evidence type="ECO:0000256" key="8">
    <source>
        <dbReference type="ARBA" id="ARBA00049348"/>
    </source>
</evidence>
<comment type="catalytic activity">
    <reaction evidence="8 9">
        <text>a 6-O-methyl-2'-deoxyguanosine in DNA + L-cysteinyl-[protein] = S-methyl-L-cysteinyl-[protein] + a 2'-deoxyguanosine in DNA</text>
        <dbReference type="Rhea" id="RHEA:24000"/>
        <dbReference type="Rhea" id="RHEA-COMP:10131"/>
        <dbReference type="Rhea" id="RHEA-COMP:10132"/>
        <dbReference type="Rhea" id="RHEA-COMP:11367"/>
        <dbReference type="Rhea" id="RHEA-COMP:11368"/>
        <dbReference type="ChEBI" id="CHEBI:29950"/>
        <dbReference type="ChEBI" id="CHEBI:82612"/>
        <dbReference type="ChEBI" id="CHEBI:85445"/>
        <dbReference type="ChEBI" id="CHEBI:85448"/>
        <dbReference type="EC" id="2.1.1.63"/>
    </reaction>
</comment>
<dbReference type="OrthoDB" id="9802228at2"/>
<dbReference type="SUPFAM" id="SSF46767">
    <property type="entry name" value="Methylated DNA-protein cysteine methyltransferase, C-terminal domain"/>
    <property type="match status" value="1"/>
</dbReference>
<gene>
    <name evidence="12" type="ordered locus">Spirs_2999</name>
</gene>
<sequence>MRSYYLYDFSIGTLRIATLEDAIVEISIVSGRKAHSEGEEKETILVQEAYKELKEYFEGTRRSFDLPLAPQGTMFQKRVWKALLDIPYGETRSYKQIAEVVGSPKGFRAVGLANNKNPIIIVVPCHRVIGADGSLVGYGGGLEVKDQLLRLEHTYLTGQQELL</sequence>
<comment type="function">
    <text evidence="9">Involved in the cellular defense against the biological effects of O6-methylguanine (O6-MeG) and O4-methylthymine (O4-MeT) in DNA. Repairs the methylated nucleobase in DNA by stoichiometrically transferring the methyl group to a cysteine residue in the enzyme. This is a suicide reaction: the enzyme is irreversibly inactivated.</text>
</comment>
<keyword evidence="3 9" id="KW-0963">Cytoplasm</keyword>
<dbReference type="InterPro" id="IPR008332">
    <property type="entry name" value="MethylG_MeTrfase_N"/>
</dbReference>
<evidence type="ECO:0000259" key="11">
    <source>
        <dbReference type="Pfam" id="PF02870"/>
    </source>
</evidence>
<dbReference type="KEGG" id="ssm:Spirs_2999"/>